<dbReference type="AlphaFoldDB" id="A0A6V7VF33"/>
<dbReference type="Gene3D" id="1.10.287.2610">
    <property type="match status" value="1"/>
</dbReference>
<feature type="coiled-coil region" evidence="1">
    <location>
        <begin position="50"/>
        <end position="91"/>
    </location>
</feature>
<comment type="caution">
    <text evidence="2">The sequence shown here is derived from an EMBL/GenBank/DDBJ whole genome shotgun (WGS) entry which is preliminary data.</text>
</comment>
<keyword evidence="1" id="KW-0175">Coiled coil</keyword>
<evidence type="ECO:0000256" key="1">
    <source>
        <dbReference type="SAM" id="Coils"/>
    </source>
</evidence>
<evidence type="ECO:0000313" key="2">
    <source>
        <dbReference type="EMBL" id="CAD2173527.1"/>
    </source>
</evidence>
<dbReference type="PANTHER" id="PTHR28624">
    <property type="entry name" value="COILED-COIL DOMAIN-CONTAINING PROTEIN 51"/>
    <property type="match status" value="1"/>
</dbReference>
<dbReference type="InterPro" id="IPR037660">
    <property type="entry name" value="CCDC51"/>
</dbReference>
<protein>
    <submittedName>
        <fullName evidence="2">Uncharacterized protein</fullName>
    </submittedName>
</protein>
<dbReference type="EMBL" id="CAJEWN010000219">
    <property type="protein sequence ID" value="CAD2173527.1"/>
    <property type="molecule type" value="Genomic_DNA"/>
</dbReference>
<sequence>MKFSKTNLMRITTKYFNSSSIGESKNNNSLNKSFSKIVSYYEQFIGLSEVQKARNEVNQCESNLFQAQQDRREKQSEIRVVQNKLKEIHSELDRTLRGKTNIYV</sequence>
<dbReference type="OrthoDB" id="6243211at2759"/>
<dbReference type="PANTHER" id="PTHR28624:SF1">
    <property type="entry name" value="MITOCHONDRIAL POTASSIUM CHANNEL"/>
    <property type="match status" value="1"/>
</dbReference>
<evidence type="ECO:0000313" key="3">
    <source>
        <dbReference type="Proteomes" id="UP000580250"/>
    </source>
</evidence>
<gene>
    <name evidence="2" type="ORF">MENT_LOCUS25142</name>
</gene>
<name>A0A6V7VF33_MELEN</name>
<accession>A0A6V7VF33</accession>
<organism evidence="2 3">
    <name type="scientific">Meloidogyne enterolobii</name>
    <name type="common">Root-knot nematode worm</name>
    <name type="synonym">Meloidogyne mayaguensis</name>
    <dbReference type="NCBI Taxonomy" id="390850"/>
    <lineage>
        <taxon>Eukaryota</taxon>
        <taxon>Metazoa</taxon>
        <taxon>Ecdysozoa</taxon>
        <taxon>Nematoda</taxon>
        <taxon>Chromadorea</taxon>
        <taxon>Rhabditida</taxon>
        <taxon>Tylenchina</taxon>
        <taxon>Tylenchomorpha</taxon>
        <taxon>Tylenchoidea</taxon>
        <taxon>Meloidogynidae</taxon>
        <taxon>Meloidogyninae</taxon>
        <taxon>Meloidogyne</taxon>
    </lineage>
</organism>
<reference evidence="2 3" key="1">
    <citation type="submission" date="2020-08" db="EMBL/GenBank/DDBJ databases">
        <authorList>
            <person name="Koutsovoulos G."/>
            <person name="Danchin GJ E."/>
        </authorList>
    </citation>
    <scope>NUCLEOTIDE SEQUENCE [LARGE SCALE GENOMIC DNA]</scope>
</reference>
<proteinExistence type="predicted"/>
<dbReference type="Proteomes" id="UP000580250">
    <property type="component" value="Unassembled WGS sequence"/>
</dbReference>